<gene>
    <name evidence="6" type="ORF">NAT47_11350</name>
</gene>
<dbReference type="InterPro" id="IPR012349">
    <property type="entry name" value="Split_barrel_FMN-bd"/>
</dbReference>
<dbReference type="Proteomes" id="UP001203342">
    <property type="component" value="Unassembled WGS sequence"/>
</dbReference>
<proteinExistence type="inferred from homology"/>
<keyword evidence="7" id="KW-1185">Reference proteome</keyword>
<name>A0ABT0TJ46_9FLAO</name>
<evidence type="ECO:0000313" key="7">
    <source>
        <dbReference type="Proteomes" id="UP001203342"/>
    </source>
</evidence>
<evidence type="ECO:0000313" key="6">
    <source>
        <dbReference type="EMBL" id="MCL9771011.1"/>
    </source>
</evidence>
<reference evidence="6 7" key="1">
    <citation type="submission" date="2022-05" db="EMBL/GenBank/DDBJ databases">
        <title>Flavobacterium sp., isolated from activated sludge.</title>
        <authorList>
            <person name="Ran Q."/>
        </authorList>
    </citation>
    <scope>NUCLEOTIDE SEQUENCE [LARGE SCALE GENOMIC DNA]</scope>
    <source>
        <strain evidence="6 7">HXWNR69</strain>
    </source>
</reference>
<keyword evidence="2" id="KW-0285">Flavoprotein</keyword>
<comment type="similarity">
    <text evidence="4">Belongs to the flavoredoxin family.</text>
</comment>
<evidence type="ECO:0000256" key="1">
    <source>
        <dbReference type="ARBA" id="ARBA00001917"/>
    </source>
</evidence>
<comment type="caution">
    <text evidence="6">The sequence shown here is derived from an EMBL/GenBank/DDBJ whole genome shotgun (WGS) entry which is preliminary data.</text>
</comment>
<sequence>MKKITKEDLSQMSKVPRLNLVNCVTGYKSANLIGTISADGVLNVAVFSSVTHLGSEPPLLGFILRPTTVPRDTYKNLKETGYFTVNHITEEMIADAHHTSSSYDEHISEFDKTNLEPEFFDHHKVPFVKRSPVKLLCKYLNEYKIEENDCIHIIASIETIYADENLFHDDNWIQLDRGNVVAINGLDGYTVPKLVDRFHYARPDKPTTSML</sequence>
<dbReference type="SUPFAM" id="SSF50475">
    <property type="entry name" value="FMN-binding split barrel"/>
    <property type="match status" value="1"/>
</dbReference>
<dbReference type="Gene3D" id="2.30.110.10">
    <property type="entry name" value="Electron Transport, Fmn-binding Protein, Chain A"/>
    <property type="match status" value="1"/>
</dbReference>
<dbReference type="PANTHER" id="PTHR33798">
    <property type="entry name" value="FLAVOPROTEIN OXYGENASE"/>
    <property type="match status" value="1"/>
</dbReference>
<accession>A0ABT0TJ46</accession>
<evidence type="ECO:0000256" key="3">
    <source>
        <dbReference type="ARBA" id="ARBA00022643"/>
    </source>
</evidence>
<dbReference type="EMBL" id="JAMLJN010000011">
    <property type="protein sequence ID" value="MCL9771011.1"/>
    <property type="molecule type" value="Genomic_DNA"/>
</dbReference>
<comment type="cofactor">
    <cofactor evidence="1">
        <name>FMN</name>
        <dbReference type="ChEBI" id="CHEBI:58210"/>
    </cofactor>
</comment>
<dbReference type="Pfam" id="PF01613">
    <property type="entry name" value="Flavin_Reduct"/>
    <property type="match status" value="1"/>
</dbReference>
<organism evidence="6 7">
    <name type="scientific">Flavobacterium fragile</name>
    <dbReference type="NCBI Taxonomy" id="2949085"/>
    <lineage>
        <taxon>Bacteria</taxon>
        <taxon>Pseudomonadati</taxon>
        <taxon>Bacteroidota</taxon>
        <taxon>Flavobacteriia</taxon>
        <taxon>Flavobacteriales</taxon>
        <taxon>Flavobacteriaceae</taxon>
        <taxon>Flavobacterium</taxon>
    </lineage>
</organism>
<feature type="domain" description="Flavin reductase like" evidence="5">
    <location>
        <begin position="32"/>
        <end position="166"/>
    </location>
</feature>
<dbReference type="RefSeq" id="WP_250582854.1">
    <property type="nucleotide sequence ID" value="NZ_JAMLJN010000011.1"/>
</dbReference>
<evidence type="ECO:0000256" key="2">
    <source>
        <dbReference type="ARBA" id="ARBA00022630"/>
    </source>
</evidence>
<dbReference type="InterPro" id="IPR002563">
    <property type="entry name" value="Flavin_Rdtase-like_dom"/>
</dbReference>
<evidence type="ECO:0000256" key="4">
    <source>
        <dbReference type="ARBA" id="ARBA00038054"/>
    </source>
</evidence>
<protein>
    <submittedName>
        <fullName evidence="6">Flavin reductase family protein</fullName>
    </submittedName>
</protein>
<keyword evidence="3" id="KW-0288">FMN</keyword>
<evidence type="ECO:0000259" key="5">
    <source>
        <dbReference type="Pfam" id="PF01613"/>
    </source>
</evidence>
<dbReference type="PANTHER" id="PTHR33798:SF5">
    <property type="entry name" value="FLAVIN REDUCTASE LIKE DOMAIN-CONTAINING PROTEIN"/>
    <property type="match status" value="1"/>
</dbReference>